<protein>
    <submittedName>
        <fullName evidence="2">Uncharacterized protein</fullName>
    </submittedName>
</protein>
<comment type="caution">
    <text evidence="2">The sequence shown here is derived from an EMBL/GenBank/DDBJ whole genome shotgun (WGS) entry which is preliminary data.</text>
</comment>
<dbReference type="EMBL" id="JAJVDC020000310">
    <property type="protein sequence ID" value="KAL1615503.1"/>
    <property type="molecule type" value="Genomic_DNA"/>
</dbReference>
<feature type="compositionally biased region" description="Basic residues" evidence="1">
    <location>
        <begin position="102"/>
        <end position="117"/>
    </location>
</feature>
<keyword evidence="3" id="KW-1185">Reference proteome</keyword>
<proteinExistence type="predicted"/>
<feature type="region of interest" description="Disordered" evidence="1">
    <location>
        <begin position="102"/>
        <end position="350"/>
    </location>
</feature>
<accession>A0ABR3SAM7</accession>
<gene>
    <name evidence="2" type="ORF">SLS56_011791</name>
</gene>
<organism evidence="2 3">
    <name type="scientific">Neofusicoccum ribis</name>
    <dbReference type="NCBI Taxonomy" id="45134"/>
    <lineage>
        <taxon>Eukaryota</taxon>
        <taxon>Fungi</taxon>
        <taxon>Dikarya</taxon>
        <taxon>Ascomycota</taxon>
        <taxon>Pezizomycotina</taxon>
        <taxon>Dothideomycetes</taxon>
        <taxon>Dothideomycetes incertae sedis</taxon>
        <taxon>Botryosphaeriales</taxon>
        <taxon>Botryosphaeriaceae</taxon>
        <taxon>Neofusicoccum</taxon>
    </lineage>
</organism>
<sequence length="350" mass="39957">MPPINLARRFNGRSDIADAFPLKPIHFEHAHDINMEPAGSAADASSTTHSTRKITLDDLWNTEVNDNSRKGNSSKKNWEYEYEYSSRSIMPAPYGLSAPMHRRRYHSSRSPTPHRRTLTPDGRRSRSPTLGRRRFRSPDRRSRSYSDYRLTHSKNYRGDHRPHSEAYDDLGSDHRRSARYRSPSPRDSYTHLSGRRADSDRRDGHAHHDAYHQDKDHSSRNAFPRRDVSSYPHNHQPRRPAVHSRSADTRANDGHNLRENRARSDANSTGHAAPRPYRPGYFHGAPASPPRHRPTARSNGRDSGYEGDARSAQSGGRWRRADERGWTVRGAAGRGGGEGAFLGRHFVTRR</sequence>
<feature type="compositionally biased region" description="Basic and acidic residues" evidence="1">
    <location>
        <begin position="299"/>
        <end position="309"/>
    </location>
</feature>
<name>A0ABR3SAM7_9PEZI</name>
<evidence type="ECO:0000256" key="1">
    <source>
        <dbReference type="SAM" id="MobiDB-lite"/>
    </source>
</evidence>
<reference evidence="2 3" key="1">
    <citation type="submission" date="2024-02" db="EMBL/GenBank/DDBJ databases">
        <title>De novo assembly and annotation of 12 fungi associated with fruit tree decline syndrome in Ontario, Canada.</title>
        <authorList>
            <person name="Sulman M."/>
            <person name="Ellouze W."/>
            <person name="Ilyukhin E."/>
        </authorList>
    </citation>
    <scope>NUCLEOTIDE SEQUENCE [LARGE SCALE GENOMIC DNA]</scope>
    <source>
        <strain evidence="2 3">M1-105</strain>
    </source>
</reference>
<evidence type="ECO:0000313" key="2">
    <source>
        <dbReference type="EMBL" id="KAL1615503.1"/>
    </source>
</evidence>
<dbReference type="Proteomes" id="UP001521116">
    <property type="component" value="Unassembled WGS sequence"/>
</dbReference>
<evidence type="ECO:0000313" key="3">
    <source>
        <dbReference type="Proteomes" id="UP001521116"/>
    </source>
</evidence>
<feature type="compositionally biased region" description="Basic and acidic residues" evidence="1">
    <location>
        <begin position="195"/>
        <end position="228"/>
    </location>
</feature>
<feature type="compositionally biased region" description="Basic and acidic residues" evidence="1">
    <location>
        <begin position="245"/>
        <end position="264"/>
    </location>
</feature>
<feature type="compositionally biased region" description="Basic and acidic residues" evidence="1">
    <location>
        <begin position="136"/>
        <end position="175"/>
    </location>
</feature>